<keyword evidence="1" id="KW-1133">Transmembrane helix</keyword>
<dbReference type="GO" id="GO:0005975">
    <property type="term" value="P:carbohydrate metabolic process"/>
    <property type="evidence" value="ECO:0007669"/>
    <property type="project" value="UniProtKB-ARBA"/>
</dbReference>
<dbReference type="NCBIfam" id="TIGR01167">
    <property type="entry name" value="LPXTG_anchor"/>
    <property type="match status" value="1"/>
</dbReference>
<sequence>MDASNSVIVKKGVDAMSEAAANIVKSLTGTATSIGVYNFGSYGTRFKEAMVSSTSIQDQRGASKVLAAIRKYNSNMKLPGSYTSVGQGATNWEGALKNIEDFNKQNPTSKYDVVYFLTDGYPTFSDTTPRGGADDASAGMVHVSDVRYAKEAADRVKQQGTRIQPVLINVHEDFTEPIAKDSTAVFKAKSTYKAAIEAYRQAYGSVPAHLFLPWEQSQENSFVRDVLNKKDADIYTVGERTLLGRGFGDPLASKHDPQPQPDNTRVELNERDWSTWAVAERGPLQMGDVIASEGDSILATTFGDLKRVLAEVALASCAGTVTLMKSVIDAEEKPVPTERLAGWEFKAHTPEGDFLVAQDDSRTTEITDTTDDSGSLTFHIKTDDPNAVPAVQITEIKRNGYSMFRQNSANKAANARCSINYLDGQPAQEIEVADVGDEENQDFQISAKPGAVVICKVVNQKEPENGFFRVDKVDMEGKPLRGARFELWQASDSGIEPQGEAPVWKTGDESKVKLAPGKYLLIETQSPQGYSLLPEAIQFEIVVENGKHTIKLSTGGSAVFVLNSGPDETVDRGFGTYMQVADVQVGTLPKTGGFGVWLWALFGLLVVGAGGVVARRRTA</sequence>
<protein>
    <recommendedName>
        <fullName evidence="2">VWFA domain-containing protein</fullName>
    </recommendedName>
</protein>
<dbReference type="InterPro" id="IPR013783">
    <property type="entry name" value="Ig-like_fold"/>
</dbReference>
<dbReference type="CDD" id="cd00198">
    <property type="entry name" value="vWFA"/>
    <property type="match status" value="1"/>
</dbReference>
<dbReference type="InterPro" id="IPR041033">
    <property type="entry name" value="SpaA_PFL_dom_1"/>
</dbReference>
<evidence type="ECO:0000313" key="4">
    <source>
        <dbReference type="Proteomes" id="UP000058446"/>
    </source>
</evidence>
<dbReference type="InterPro" id="IPR002035">
    <property type="entry name" value="VWF_A"/>
</dbReference>
<evidence type="ECO:0000259" key="2">
    <source>
        <dbReference type="PROSITE" id="PS50234"/>
    </source>
</evidence>
<evidence type="ECO:0000313" key="3">
    <source>
        <dbReference type="EMBL" id="ALA68358.1"/>
    </source>
</evidence>
<dbReference type="STRING" id="1408189.CLAC_00890"/>
<keyword evidence="1" id="KW-0472">Membrane</keyword>
<dbReference type="InterPro" id="IPR036465">
    <property type="entry name" value="vWFA_dom_sf"/>
</dbReference>
<keyword evidence="1" id="KW-0812">Transmembrane</keyword>
<keyword evidence="4" id="KW-1185">Reference proteome</keyword>
<dbReference type="Gene3D" id="2.60.40.10">
    <property type="entry name" value="Immunoglobulins"/>
    <property type="match status" value="1"/>
</dbReference>
<dbReference type="Pfam" id="PF17802">
    <property type="entry name" value="SpaA"/>
    <property type="match status" value="1"/>
</dbReference>
<dbReference type="Proteomes" id="UP000058446">
    <property type="component" value="Chromosome"/>
</dbReference>
<dbReference type="SUPFAM" id="SSF53300">
    <property type="entry name" value="vWA-like"/>
    <property type="match status" value="1"/>
</dbReference>
<dbReference type="Gene3D" id="3.40.50.410">
    <property type="entry name" value="von Willebrand factor, type A domain"/>
    <property type="match status" value="1"/>
</dbReference>
<feature type="domain" description="VWFA" evidence="2">
    <location>
        <begin position="1"/>
        <end position="170"/>
    </location>
</feature>
<name>A0A0K2H346_9CORY</name>
<organism evidence="3 4">
    <name type="scientific">Corynebacterium lactis RW2-5</name>
    <dbReference type="NCBI Taxonomy" id="1408189"/>
    <lineage>
        <taxon>Bacteria</taxon>
        <taxon>Bacillati</taxon>
        <taxon>Actinomycetota</taxon>
        <taxon>Actinomycetes</taxon>
        <taxon>Mycobacteriales</taxon>
        <taxon>Corynebacteriaceae</taxon>
        <taxon>Corynebacterium</taxon>
    </lineage>
</organism>
<dbReference type="EMBL" id="CP006841">
    <property type="protein sequence ID" value="ALA68358.1"/>
    <property type="molecule type" value="Genomic_DNA"/>
</dbReference>
<dbReference type="AlphaFoldDB" id="A0A0K2H346"/>
<reference evidence="3 4" key="1">
    <citation type="submission" date="2013-10" db="EMBL/GenBank/DDBJ databases">
        <title>Complete genome sequence of Corynebacterium lactis DSM 45799(T), isolated from raw cow milk.</title>
        <authorList>
            <person name="Ruckert C."/>
            <person name="Albersmeier A."/>
            <person name="Lipski A."/>
            <person name="Kalinowski J."/>
        </authorList>
    </citation>
    <scope>NUCLEOTIDE SEQUENCE [LARGE SCALE GENOMIC DNA]</scope>
    <source>
        <strain evidence="3 4">RW2-5</strain>
    </source>
</reference>
<accession>A0A0K2H346</accession>
<proteinExistence type="predicted"/>
<evidence type="ECO:0000256" key="1">
    <source>
        <dbReference type="SAM" id="Phobius"/>
    </source>
</evidence>
<dbReference type="KEGG" id="clw:CLAC_00890"/>
<gene>
    <name evidence="3" type="ORF">CLAC_00890</name>
</gene>
<dbReference type="PROSITE" id="PS50234">
    <property type="entry name" value="VWFA"/>
    <property type="match status" value="1"/>
</dbReference>
<dbReference type="PATRIC" id="fig|1408189.4.peg.177"/>
<feature type="transmembrane region" description="Helical" evidence="1">
    <location>
        <begin position="594"/>
        <end position="614"/>
    </location>
</feature>